<accession>A0A6L3ZDW0</accession>
<dbReference type="AlphaFoldDB" id="A0A6L3ZDW0"/>
<dbReference type="RefSeq" id="WP_151693012.1">
    <property type="nucleotide sequence ID" value="NZ_BMGX01000001.1"/>
</dbReference>
<keyword evidence="2" id="KW-1185">Reference proteome</keyword>
<dbReference type="Proteomes" id="UP000484164">
    <property type="component" value="Unassembled WGS sequence"/>
</dbReference>
<comment type="caution">
    <text evidence="1">The sequence shown here is derived from an EMBL/GenBank/DDBJ whole genome shotgun (WGS) entry which is preliminary data.</text>
</comment>
<reference evidence="1 2" key="1">
    <citation type="submission" date="2019-10" db="EMBL/GenBank/DDBJ databases">
        <title>Genome sequence of Phaeocystidibacter marisrubri JCM30614 (type strain).</title>
        <authorList>
            <person name="Bowman J.P."/>
        </authorList>
    </citation>
    <scope>NUCLEOTIDE SEQUENCE [LARGE SCALE GENOMIC DNA]</scope>
    <source>
        <strain evidence="1 2">JCM 30614</strain>
    </source>
</reference>
<dbReference type="EMBL" id="WBVQ01000002">
    <property type="protein sequence ID" value="KAB2815582.1"/>
    <property type="molecule type" value="Genomic_DNA"/>
</dbReference>
<evidence type="ECO:0000313" key="2">
    <source>
        <dbReference type="Proteomes" id="UP000484164"/>
    </source>
</evidence>
<gene>
    <name evidence="1" type="ORF">F8C82_07720</name>
</gene>
<proteinExistence type="predicted"/>
<sequence>MSKLKLQAPNAASLKQTGIFGGSAGAGFLISRAGHNFLPDISAPTVRNKAIVAGVILGSLALHASVKGSSDVATIVKGISAGVAVHNVGKLANMFGQQIPSTTTSGGVNGLRAPAVAKAFLCEHHPMRGLQGGSALRNILESSTIADYDEPGVNSGTLLGTYPESSMADQLVA</sequence>
<organism evidence="1 2">
    <name type="scientific">Phaeocystidibacter marisrubri</name>
    <dbReference type="NCBI Taxonomy" id="1577780"/>
    <lineage>
        <taxon>Bacteria</taxon>
        <taxon>Pseudomonadati</taxon>
        <taxon>Bacteroidota</taxon>
        <taxon>Flavobacteriia</taxon>
        <taxon>Flavobacteriales</taxon>
        <taxon>Phaeocystidibacteraceae</taxon>
        <taxon>Phaeocystidibacter</taxon>
    </lineage>
</organism>
<name>A0A6L3ZDW0_9FLAO</name>
<protein>
    <submittedName>
        <fullName evidence="1">Uncharacterized protein</fullName>
    </submittedName>
</protein>
<evidence type="ECO:0000313" key="1">
    <source>
        <dbReference type="EMBL" id="KAB2815582.1"/>
    </source>
</evidence>